<dbReference type="KEGG" id="sawl:NGM29_12845"/>
<dbReference type="AlphaFoldDB" id="A0A9E7N6K9"/>
<name>A0A9E7N6K9_9EURY</name>
<dbReference type="SUPFAM" id="SSF55781">
    <property type="entry name" value="GAF domain-like"/>
    <property type="match status" value="1"/>
</dbReference>
<dbReference type="PANTHER" id="PTHR30136:SF35">
    <property type="entry name" value="HTH-TYPE TRANSCRIPTIONAL REGULATOR RV1719"/>
    <property type="match status" value="1"/>
</dbReference>
<dbReference type="EMBL" id="CP100355">
    <property type="protein sequence ID" value="UTF52667.1"/>
    <property type="molecule type" value="Genomic_DNA"/>
</dbReference>
<dbReference type="PANTHER" id="PTHR30136">
    <property type="entry name" value="HELIX-TURN-HELIX TRANSCRIPTIONAL REGULATOR, ICLR FAMILY"/>
    <property type="match status" value="1"/>
</dbReference>
<evidence type="ECO:0000259" key="5">
    <source>
        <dbReference type="PROSITE" id="PS51078"/>
    </source>
</evidence>
<dbReference type="InterPro" id="IPR029016">
    <property type="entry name" value="GAF-like_dom_sf"/>
</dbReference>
<dbReference type="GO" id="GO:0003677">
    <property type="term" value="F:DNA binding"/>
    <property type="evidence" value="ECO:0007669"/>
    <property type="project" value="UniProtKB-KW"/>
</dbReference>
<dbReference type="SMART" id="SM00346">
    <property type="entry name" value="HTH_ICLR"/>
    <property type="match status" value="1"/>
</dbReference>
<evidence type="ECO:0000259" key="4">
    <source>
        <dbReference type="PROSITE" id="PS51077"/>
    </source>
</evidence>
<evidence type="ECO:0000313" key="7">
    <source>
        <dbReference type="Proteomes" id="UP001056855"/>
    </source>
</evidence>
<keyword evidence="3" id="KW-0804">Transcription</keyword>
<dbReference type="RefSeq" id="WP_254156669.1">
    <property type="nucleotide sequence ID" value="NZ_CP100355.1"/>
</dbReference>
<proteinExistence type="predicted"/>
<dbReference type="Gene3D" id="3.30.450.40">
    <property type="match status" value="1"/>
</dbReference>
<reference evidence="6" key="1">
    <citation type="submission" date="2022-06" db="EMBL/GenBank/DDBJ databases">
        <title>Diverse halophilic archaea isolated from saline environments.</title>
        <authorList>
            <person name="Cui H.-L."/>
        </authorList>
    </citation>
    <scope>NUCLEOTIDE SEQUENCE</scope>
    <source>
        <strain evidence="6">WLHS1</strain>
    </source>
</reference>
<dbReference type="SUPFAM" id="SSF46785">
    <property type="entry name" value="Winged helix' DNA-binding domain"/>
    <property type="match status" value="1"/>
</dbReference>
<dbReference type="GeneID" id="73290949"/>
<dbReference type="PROSITE" id="PS51077">
    <property type="entry name" value="HTH_ICLR"/>
    <property type="match status" value="1"/>
</dbReference>
<organism evidence="6 7">
    <name type="scientific">Natronosalvus rutilus</name>
    <dbReference type="NCBI Taxonomy" id="2953753"/>
    <lineage>
        <taxon>Archaea</taxon>
        <taxon>Methanobacteriati</taxon>
        <taxon>Methanobacteriota</taxon>
        <taxon>Stenosarchaea group</taxon>
        <taxon>Halobacteria</taxon>
        <taxon>Halobacteriales</taxon>
        <taxon>Natrialbaceae</taxon>
        <taxon>Natronosalvus</taxon>
    </lineage>
</organism>
<dbReference type="GO" id="GO:0003700">
    <property type="term" value="F:DNA-binding transcription factor activity"/>
    <property type="evidence" value="ECO:0007669"/>
    <property type="project" value="TreeGrafter"/>
</dbReference>
<sequence>MNDHETGSARTLETVARACDVIETLEKRDGVGVTELAMALDLSKSSAHSYLNTLREKRLVVKRGDTYHLSLEFLYLGKSVRHRHVLFEHGKSTVDRLAERSGEYAHLMCEQHGLERNIYKVPGENAVGDDYHTAKEQKPDYLHFTSTGKAVLAHLLETRVRSIVDSYGLVRKTEHTITDLDALLAELESIRERGYAVNDEEEIKGIRAVGAPIRSANGEVLGAISVSGPTSRLNDEYYHDELPRMVMESANVTEASINMSTASETL</sequence>
<gene>
    <name evidence="6" type="ORF">NGM29_12845</name>
</gene>
<evidence type="ECO:0000256" key="3">
    <source>
        <dbReference type="ARBA" id="ARBA00023163"/>
    </source>
</evidence>
<dbReference type="Pfam" id="PF01614">
    <property type="entry name" value="IclR_C"/>
    <property type="match status" value="1"/>
</dbReference>
<feature type="domain" description="IclR-ED" evidence="5">
    <location>
        <begin position="72"/>
        <end position="259"/>
    </location>
</feature>
<dbReference type="GO" id="GO:0045892">
    <property type="term" value="P:negative regulation of DNA-templated transcription"/>
    <property type="evidence" value="ECO:0007669"/>
    <property type="project" value="TreeGrafter"/>
</dbReference>
<dbReference type="Pfam" id="PF09339">
    <property type="entry name" value="HTH_IclR"/>
    <property type="match status" value="1"/>
</dbReference>
<evidence type="ECO:0000256" key="1">
    <source>
        <dbReference type="ARBA" id="ARBA00023015"/>
    </source>
</evidence>
<dbReference type="InterPro" id="IPR014757">
    <property type="entry name" value="Tscrpt_reg_IclR_C"/>
</dbReference>
<accession>A0A9E7N6K9</accession>
<dbReference type="InterPro" id="IPR036388">
    <property type="entry name" value="WH-like_DNA-bd_sf"/>
</dbReference>
<evidence type="ECO:0000256" key="2">
    <source>
        <dbReference type="ARBA" id="ARBA00023125"/>
    </source>
</evidence>
<dbReference type="Gene3D" id="1.10.10.10">
    <property type="entry name" value="Winged helix-like DNA-binding domain superfamily/Winged helix DNA-binding domain"/>
    <property type="match status" value="1"/>
</dbReference>
<keyword evidence="1" id="KW-0805">Transcription regulation</keyword>
<keyword evidence="2" id="KW-0238">DNA-binding</keyword>
<protein>
    <submittedName>
        <fullName evidence="6">IclR family transcriptional regulator</fullName>
    </submittedName>
</protein>
<dbReference type="PROSITE" id="PS51078">
    <property type="entry name" value="ICLR_ED"/>
    <property type="match status" value="1"/>
</dbReference>
<dbReference type="Proteomes" id="UP001056855">
    <property type="component" value="Chromosome"/>
</dbReference>
<dbReference type="InterPro" id="IPR036390">
    <property type="entry name" value="WH_DNA-bd_sf"/>
</dbReference>
<keyword evidence="7" id="KW-1185">Reference proteome</keyword>
<dbReference type="InterPro" id="IPR050707">
    <property type="entry name" value="HTH_MetabolicPath_Reg"/>
</dbReference>
<dbReference type="InterPro" id="IPR005471">
    <property type="entry name" value="Tscrpt_reg_IclR_N"/>
</dbReference>
<feature type="domain" description="HTH iclR-type" evidence="4">
    <location>
        <begin position="12"/>
        <end position="71"/>
    </location>
</feature>
<evidence type="ECO:0000313" key="6">
    <source>
        <dbReference type="EMBL" id="UTF52667.1"/>
    </source>
</evidence>